<organism evidence="3 4">
    <name type="scientific">Serendipita vermifera MAFF 305830</name>
    <dbReference type="NCBI Taxonomy" id="933852"/>
    <lineage>
        <taxon>Eukaryota</taxon>
        <taxon>Fungi</taxon>
        <taxon>Dikarya</taxon>
        <taxon>Basidiomycota</taxon>
        <taxon>Agaricomycotina</taxon>
        <taxon>Agaricomycetes</taxon>
        <taxon>Sebacinales</taxon>
        <taxon>Serendipitaceae</taxon>
        <taxon>Serendipita</taxon>
    </lineage>
</organism>
<evidence type="ECO:0000313" key="2">
    <source>
        <dbReference type="EMBL" id="KIM22101.1"/>
    </source>
</evidence>
<accession>A0A0C2WAD7</accession>
<name>A0A0C2WAD7_SERVB</name>
<dbReference type="EMBL" id="KN824337">
    <property type="protein sequence ID" value="KIM23413.1"/>
    <property type="molecule type" value="Genomic_DNA"/>
</dbReference>
<evidence type="ECO:0000256" key="1">
    <source>
        <dbReference type="SAM" id="SignalP"/>
    </source>
</evidence>
<keyword evidence="1" id="KW-0732">Signal</keyword>
<evidence type="ECO:0000313" key="4">
    <source>
        <dbReference type="Proteomes" id="UP000054097"/>
    </source>
</evidence>
<protein>
    <recommendedName>
        <fullName evidence="5">Extracellular membrane protein CFEM domain-containing protein</fullName>
    </recommendedName>
</protein>
<reference evidence="3 4" key="1">
    <citation type="submission" date="2014-04" db="EMBL/GenBank/DDBJ databases">
        <authorList>
            <consortium name="DOE Joint Genome Institute"/>
            <person name="Kuo A."/>
            <person name="Zuccaro A."/>
            <person name="Kohler A."/>
            <person name="Nagy L.G."/>
            <person name="Floudas D."/>
            <person name="Copeland A."/>
            <person name="Barry K.W."/>
            <person name="Cichocki N."/>
            <person name="Veneault-Fourrey C."/>
            <person name="LaButti K."/>
            <person name="Lindquist E.A."/>
            <person name="Lipzen A."/>
            <person name="Lundell T."/>
            <person name="Morin E."/>
            <person name="Murat C."/>
            <person name="Sun H."/>
            <person name="Tunlid A."/>
            <person name="Henrissat B."/>
            <person name="Grigoriev I.V."/>
            <person name="Hibbett D.S."/>
            <person name="Martin F."/>
            <person name="Nordberg H.P."/>
            <person name="Cantor M.N."/>
            <person name="Hua S.X."/>
        </authorList>
    </citation>
    <scope>NUCLEOTIDE SEQUENCE [LARGE SCALE GENOMIC DNA]</scope>
    <source>
        <strain evidence="3 4">MAFF 305830</strain>
    </source>
</reference>
<dbReference type="EMBL" id="KN824363">
    <property type="protein sequence ID" value="KIM22101.1"/>
    <property type="molecule type" value="Genomic_DNA"/>
</dbReference>
<feature type="signal peptide" evidence="1">
    <location>
        <begin position="1"/>
        <end position="20"/>
    </location>
</feature>
<gene>
    <name evidence="3" type="ORF">M408DRAFT_27869</name>
    <name evidence="2" type="ORF">M408DRAFT_28980</name>
</gene>
<proteinExistence type="predicted"/>
<reference evidence="4" key="2">
    <citation type="submission" date="2015-01" db="EMBL/GenBank/DDBJ databases">
        <title>Evolutionary Origins and Diversification of the Mycorrhizal Mutualists.</title>
        <authorList>
            <consortium name="DOE Joint Genome Institute"/>
            <consortium name="Mycorrhizal Genomics Consortium"/>
            <person name="Kohler A."/>
            <person name="Kuo A."/>
            <person name="Nagy L.G."/>
            <person name="Floudas D."/>
            <person name="Copeland A."/>
            <person name="Barry K.W."/>
            <person name="Cichocki N."/>
            <person name="Veneault-Fourrey C."/>
            <person name="LaButti K."/>
            <person name="Lindquist E.A."/>
            <person name="Lipzen A."/>
            <person name="Lundell T."/>
            <person name="Morin E."/>
            <person name="Murat C."/>
            <person name="Riley R."/>
            <person name="Ohm R."/>
            <person name="Sun H."/>
            <person name="Tunlid A."/>
            <person name="Henrissat B."/>
            <person name="Grigoriev I.V."/>
            <person name="Hibbett D.S."/>
            <person name="Martin F."/>
        </authorList>
    </citation>
    <scope>NUCLEOTIDE SEQUENCE [LARGE SCALE GENOMIC DNA]</scope>
    <source>
        <strain evidence="4">MAFF 305830</strain>
    </source>
</reference>
<keyword evidence="4" id="KW-1185">Reference proteome</keyword>
<dbReference type="HOGENOM" id="CLU_141189_0_0_1"/>
<reference evidence="3" key="3">
    <citation type="submission" date="2015-02" db="EMBL/GenBank/DDBJ databases">
        <title>Evolutionary Origins and Diversification of the Mycorrhizal Mutualists.</title>
        <authorList>
            <consortium name="DOE Joint Genome Institute"/>
            <consortium name="Mycorrhizal Genomics Consortium"/>
            <person name="Kohler A."/>
            <person name="Kuo A."/>
            <person name="Nagy L.G."/>
            <person name="Floudas D."/>
            <person name="Copeland A."/>
            <person name="Barry K.W."/>
            <person name="Cichocki N."/>
            <person name="Veneault-Fourrey C."/>
            <person name="LaButti K."/>
            <person name="Lindquist E.A."/>
            <person name="Lipzen A."/>
            <person name="Lundell T."/>
            <person name="Morin E."/>
            <person name="Murat C."/>
            <person name="Riley R."/>
            <person name="Ohm R."/>
            <person name="Sun H."/>
            <person name="Tunlid A."/>
            <person name="Henrissat B."/>
            <person name="Grigoriev I.V."/>
            <person name="Hibbett D.S."/>
            <person name="Martin F."/>
        </authorList>
    </citation>
    <scope>NUCLEOTIDE SEQUENCE</scope>
    <source>
        <strain evidence="3 4">MAFF 305830</strain>
    </source>
</reference>
<evidence type="ECO:0000313" key="3">
    <source>
        <dbReference type="EMBL" id="KIM23413.1"/>
    </source>
</evidence>
<sequence>MFKRVIFVVSALLASTVVTAQCTNNACTAANALYKKCKYSYTAVGDFKACLCTDVFLVNYNRCLGGTVCAWDGNPDHLNNPCIALYCPGTFAGGFDAKAFCAGKASASLTAIPIETGAA</sequence>
<dbReference type="Proteomes" id="UP000054097">
    <property type="component" value="Unassembled WGS sequence"/>
</dbReference>
<evidence type="ECO:0008006" key="5">
    <source>
        <dbReference type="Google" id="ProtNLM"/>
    </source>
</evidence>
<dbReference type="AlphaFoldDB" id="A0A0C2WAD7"/>
<feature type="chain" id="PRO_5007391993" description="Extracellular membrane protein CFEM domain-containing protein" evidence="1">
    <location>
        <begin position="21"/>
        <end position="119"/>
    </location>
</feature>